<comment type="caution">
    <text evidence="1">The sequence shown here is derived from an EMBL/GenBank/DDBJ whole genome shotgun (WGS) entry which is preliminary data.</text>
</comment>
<reference evidence="1 2" key="2">
    <citation type="journal article" date="2022" name="Mol. Ecol. Resour.">
        <title>The genomes of chicory, endive, great burdock and yacon provide insights into Asteraceae paleo-polyploidization history and plant inulin production.</title>
        <authorList>
            <person name="Fan W."/>
            <person name="Wang S."/>
            <person name="Wang H."/>
            <person name="Wang A."/>
            <person name="Jiang F."/>
            <person name="Liu H."/>
            <person name="Zhao H."/>
            <person name="Xu D."/>
            <person name="Zhang Y."/>
        </authorList>
    </citation>
    <scope>NUCLEOTIDE SEQUENCE [LARGE SCALE GENOMIC DNA]</scope>
    <source>
        <strain evidence="2">cv. Punajuju</strain>
        <tissue evidence="1">Leaves</tissue>
    </source>
</reference>
<evidence type="ECO:0000313" key="2">
    <source>
        <dbReference type="Proteomes" id="UP001055811"/>
    </source>
</evidence>
<keyword evidence="2" id="KW-1185">Reference proteome</keyword>
<name>A0ACB9GB62_CICIN</name>
<dbReference type="EMBL" id="CM042010">
    <property type="protein sequence ID" value="KAI3780660.1"/>
    <property type="molecule type" value="Genomic_DNA"/>
</dbReference>
<accession>A0ACB9GB62</accession>
<gene>
    <name evidence="1" type="ORF">L2E82_10646</name>
</gene>
<protein>
    <submittedName>
        <fullName evidence="1">Uncharacterized protein</fullName>
    </submittedName>
</protein>
<sequence length="127" mass="14439">MIQLTATGTRLNQDYTKLDGSQFPGLIHEVFTMVLRGLSGTKPSRPGKFRRCLDGYAVKSSLKAEDGVISLLIDDAHTDFHQTKQNKRKIKIKILIFNHQIPYKKRFSILSTTPRYIHHEPSCIPSS</sequence>
<dbReference type="Proteomes" id="UP001055811">
    <property type="component" value="Linkage Group LG02"/>
</dbReference>
<reference evidence="2" key="1">
    <citation type="journal article" date="2022" name="Mol. Ecol. Resour.">
        <title>The genomes of chicory, endive, great burdock and yacon provide insights into Asteraceae palaeo-polyploidization history and plant inulin production.</title>
        <authorList>
            <person name="Fan W."/>
            <person name="Wang S."/>
            <person name="Wang H."/>
            <person name="Wang A."/>
            <person name="Jiang F."/>
            <person name="Liu H."/>
            <person name="Zhao H."/>
            <person name="Xu D."/>
            <person name="Zhang Y."/>
        </authorList>
    </citation>
    <scope>NUCLEOTIDE SEQUENCE [LARGE SCALE GENOMIC DNA]</scope>
    <source>
        <strain evidence="2">cv. Punajuju</strain>
    </source>
</reference>
<organism evidence="1 2">
    <name type="scientific">Cichorium intybus</name>
    <name type="common">Chicory</name>
    <dbReference type="NCBI Taxonomy" id="13427"/>
    <lineage>
        <taxon>Eukaryota</taxon>
        <taxon>Viridiplantae</taxon>
        <taxon>Streptophyta</taxon>
        <taxon>Embryophyta</taxon>
        <taxon>Tracheophyta</taxon>
        <taxon>Spermatophyta</taxon>
        <taxon>Magnoliopsida</taxon>
        <taxon>eudicotyledons</taxon>
        <taxon>Gunneridae</taxon>
        <taxon>Pentapetalae</taxon>
        <taxon>asterids</taxon>
        <taxon>campanulids</taxon>
        <taxon>Asterales</taxon>
        <taxon>Asteraceae</taxon>
        <taxon>Cichorioideae</taxon>
        <taxon>Cichorieae</taxon>
        <taxon>Cichoriinae</taxon>
        <taxon>Cichorium</taxon>
    </lineage>
</organism>
<proteinExistence type="predicted"/>
<evidence type="ECO:0000313" key="1">
    <source>
        <dbReference type="EMBL" id="KAI3780660.1"/>
    </source>
</evidence>